<organism evidence="2 3">
    <name type="scientific">Spongiactinospora gelatinilytica</name>
    <dbReference type="NCBI Taxonomy" id="2666298"/>
    <lineage>
        <taxon>Bacteria</taxon>
        <taxon>Bacillati</taxon>
        <taxon>Actinomycetota</taxon>
        <taxon>Actinomycetes</taxon>
        <taxon>Streptosporangiales</taxon>
        <taxon>Streptosporangiaceae</taxon>
        <taxon>Spongiactinospora</taxon>
    </lineage>
</organism>
<dbReference type="SUPFAM" id="SSF55729">
    <property type="entry name" value="Acyl-CoA N-acyltransferases (Nat)"/>
    <property type="match status" value="1"/>
</dbReference>
<keyword evidence="3" id="KW-1185">Reference proteome</keyword>
<feature type="non-terminal residue" evidence="2">
    <location>
        <position position="1"/>
    </location>
</feature>
<dbReference type="InterPro" id="IPR016181">
    <property type="entry name" value="Acyl_CoA_acyltransferase"/>
</dbReference>
<comment type="caution">
    <text evidence="2">The sequence shown here is derived from an EMBL/GenBank/DDBJ whole genome shotgun (WGS) entry which is preliminary data.</text>
</comment>
<reference evidence="2 3" key="1">
    <citation type="submission" date="2018-01" db="EMBL/GenBank/DDBJ databases">
        <title>Draft genome sequence of Sphaerisporangium sp. 7K107.</title>
        <authorList>
            <person name="Sahin N."/>
            <person name="Saygin H."/>
            <person name="Ay H."/>
        </authorList>
    </citation>
    <scope>NUCLEOTIDE SEQUENCE [LARGE SCALE GENOMIC DNA]</scope>
    <source>
        <strain evidence="2 3">7K107</strain>
    </source>
</reference>
<dbReference type="CDD" id="cd04301">
    <property type="entry name" value="NAT_SF"/>
    <property type="match status" value="1"/>
</dbReference>
<dbReference type="Pfam" id="PF00583">
    <property type="entry name" value="Acetyltransf_1"/>
    <property type="match status" value="1"/>
</dbReference>
<dbReference type="AlphaFoldDB" id="A0A2W2E3C4"/>
<gene>
    <name evidence="2" type="ORF">C1I98_38255</name>
</gene>
<dbReference type="PROSITE" id="PS51186">
    <property type="entry name" value="GNAT"/>
    <property type="match status" value="1"/>
</dbReference>
<feature type="domain" description="N-acetyltransferase" evidence="1">
    <location>
        <begin position="15"/>
        <end position="160"/>
    </location>
</feature>
<evidence type="ECO:0000313" key="3">
    <source>
        <dbReference type="Proteomes" id="UP000248544"/>
    </source>
</evidence>
<evidence type="ECO:0000313" key="2">
    <source>
        <dbReference type="EMBL" id="PZG18756.1"/>
    </source>
</evidence>
<keyword evidence="2" id="KW-0808">Transferase</keyword>
<accession>A0A2W2E3C4</accession>
<protein>
    <submittedName>
        <fullName evidence="2">GNAT family N-acetyltransferase</fullName>
    </submittedName>
</protein>
<dbReference type="RefSeq" id="WP_146607909.1">
    <property type="nucleotide sequence ID" value="NZ_POUA01000656.1"/>
</dbReference>
<dbReference type="InterPro" id="IPR000182">
    <property type="entry name" value="GNAT_dom"/>
</dbReference>
<sequence>ATAGRSVRLADGTQVTVAPLTSLDREAVRDLHERCSPESRRFRYFTTAPTPPPRLRGLAPAHSLVACHEDRLVGLASLLITADPGIAEMAFLIEDRRQGMGLGTAMARMLLREARARGLTEVRATLLSDNTRMRRLLIALGAALAYTDEPGVLTGRLPLGAVTTLATAS</sequence>
<dbReference type="Proteomes" id="UP000248544">
    <property type="component" value="Unassembled WGS sequence"/>
</dbReference>
<dbReference type="EMBL" id="POUA01000656">
    <property type="protein sequence ID" value="PZG18756.1"/>
    <property type="molecule type" value="Genomic_DNA"/>
</dbReference>
<dbReference type="GO" id="GO:0016747">
    <property type="term" value="F:acyltransferase activity, transferring groups other than amino-acyl groups"/>
    <property type="evidence" value="ECO:0007669"/>
    <property type="project" value="InterPro"/>
</dbReference>
<proteinExistence type="predicted"/>
<dbReference type="Gene3D" id="3.40.630.30">
    <property type="match status" value="1"/>
</dbReference>
<evidence type="ECO:0000259" key="1">
    <source>
        <dbReference type="PROSITE" id="PS51186"/>
    </source>
</evidence>
<name>A0A2W2E3C4_9ACTN</name>